<organism evidence="2 3">
    <name type="scientific">Paramarasmius palmivorus</name>
    <dbReference type="NCBI Taxonomy" id="297713"/>
    <lineage>
        <taxon>Eukaryota</taxon>
        <taxon>Fungi</taxon>
        <taxon>Dikarya</taxon>
        <taxon>Basidiomycota</taxon>
        <taxon>Agaricomycotina</taxon>
        <taxon>Agaricomycetes</taxon>
        <taxon>Agaricomycetidae</taxon>
        <taxon>Agaricales</taxon>
        <taxon>Marasmiineae</taxon>
        <taxon>Marasmiaceae</taxon>
        <taxon>Paramarasmius</taxon>
    </lineage>
</organism>
<gene>
    <name evidence="2" type="ORF">VNI00_002418</name>
</gene>
<accession>A0AAW0DXK2</accession>
<feature type="region of interest" description="Disordered" evidence="1">
    <location>
        <begin position="1"/>
        <end position="38"/>
    </location>
</feature>
<feature type="compositionally biased region" description="Basic and acidic residues" evidence="1">
    <location>
        <begin position="17"/>
        <end position="29"/>
    </location>
</feature>
<reference evidence="2 3" key="1">
    <citation type="submission" date="2024-01" db="EMBL/GenBank/DDBJ databases">
        <title>A draft genome for a cacao thread blight-causing isolate of Paramarasmius palmivorus.</title>
        <authorList>
            <person name="Baruah I.K."/>
            <person name="Bukari Y."/>
            <person name="Amoako-Attah I."/>
            <person name="Meinhardt L.W."/>
            <person name="Bailey B.A."/>
            <person name="Cohen S.P."/>
        </authorList>
    </citation>
    <scope>NUCLEOTIDE SEQUENCE [LARGE SCALE GENOMIC DNA]</scope>
    <source>
        <strain evidence="2 3">GH-12</strain>
    </source>
</reference>
<feature type="compositionally biased region" description="Polar residues" evidence="1">
    <location>
        <begin position="1"/>
        <end position="16"/>
    </location>
</feature>
<comment type="caution">
    <text evidence="2">The sequence shown here is derived from an EMBL/GenBank/DDBJ whole genome shotgun (WGS) entry which is preliminary data.</text>
</comment>
<dbReference type="EMBL" id="JAYKXP010000006">
    <property type="protein sequence ID" value="KAK7056701.1"/>
    <property type="molecule type" value="Genomic_DNA"/>
</dbReference>
<dbReference type="Proteomes" id="UP001383192">
    <property type="component" value="Unassembled WGS sequence"/>
</dbReference>
<keyword evidence="3" id="KW-1185">Reference proteome</keyword>
<protein>
    <submittedName>
        <fullName evidence="2">Uncharacterized protein</fullName>
    </submittedName>
</protein>
<dbReference type="AlphaFoldDB" id="A0AAW0DXK2"/>
<sequence length="87" mass="9352">MTRHSTTSNFGSLNSRDSLREKAALRHEPGSFMHLTPMTGSVTSDPRLYGGIPPLAVTIHTDTVLKTDYLDSPTGANTAPPALGRYP</sequence>
<evidence type="ECO:0000313" key="3">
    <source>
        <dbReference type="Proteomes" id="UP001383192"/>
    </source>
</evidence>
<proteinExistence type="predicted"/>
<name>A0AAW0DXK2_9AGAR</name>
<evidence type="ECO:0000256" key="1">
    <source>
        <dbReference type="SAM" id="MobiDB-lite"/>
    </source>
</evidence>
<evidence type="ECO:0000313" key="2">
    <source>
        <dbReference type="EMBL" id="KAK7056701.1"/>
    </source>
</evidence>